<dbReference type="InterPro" id="IPR027363">
    <property type="entry name" value="M1Pi_N"/>
</dbReference>
<keyword evidence="2 3" id="KW-0413">Isomerase</keyword>
<evidence type="ECO:0000313" key="4">
    <source>
        <dbReference type="EMBL" id="MBC8317646.1"/>
    </source>
</evidence>
<feature type="active site" description="Proton donor" evidence="3">
    <location>
        <position position="248"/>
    </location>
</feature>
<accession>A0A8J6TCG3</accession>
<dbReference type="Proteomes" id="UP000614424">
    <property type="component" value="Unassembled WGS sequence"/>
</dbReference>
<sequence length="369" mass="41085">MNVNKTHYRTIWPDPDNSKIIKIIDQRFLPHQFVVEDLHTVEDFARAIKDMHVRGAGLIGATAAFAMYCSVLTAPEKDCDTHIHNSAQVLAATRPTAKNLTWAIERQLKEISKEPSLEAKKQRAFEVACEVADEDALFCKQIGEHGLKIIKDISRKKGGQPVNVLTHCNAGWLAFVDYGSATAPIYAAHHAGINIHVWVDETRPWLQGAKLTAWELKEEGVPHTLIPDNTGGHLMQHDMVDLVIVGTDRTTYTGDVANKIGTYLKALAARDNTIPFYVALPSSTFDWEIENGLKDIPIEKRSEEEVHRITGMTQDNHLETVTISPAETKAVNYGFDVTPARLITGLITERGVVAANKKDILNLFPEKKK</sequence>
<evidence type="ECO:0000313" key="5">
    <source>
        <dbReference type="Proteomes" id="UP000614424"/>
    </source>
</evidence>
<feature type="binding site" evidence="3">
    <location>
        <begin position="54"/>
        <end position="56"/>
    </location>
    <ligand>
        <name>substrate</name>
    </ligand>
</feature>
<comment type="function">
    <text evidence="3">Catalyzes the interconversion of methylthioribose-1-phosphate (MTR-1-P) into methylthioribulose-1-phosphate (MTRu-1-P).</text>
</comment>
<protein>
    <recommendedName>
        <fullName evidence="3">Methylthioribose-1-phosphate isomerase</fullName>
        <shortName evidence="3">M1Pi</shortName>
        <shortName evidence="3">MTR-1-P isomerase</shortName>
        <ecNumber evidence="3">5.3.1.23</ecNumber>
    </recommendedName>
    <alternativeName>
        <fullName evidence="3">S-methyl-5-thioribose-1-phosphate isomerase</fullName>
    </alternativeName>
</protein>
<proteinExistence type="inferred from homology"/>
<dbReference type="NCBIfam" id="TIGR00512">
    <property type="entry name" value="salvage_mtnA"/>
    <property type="match status" value="1"/>
</dbReference>
<keyword evidence="3" id="KW-0486">Methionine biosynthesis</keyword>
<dbReference type="Pfam" id="PF01008">
    <property type="entry name" value="IF-2B"/>
    <property type="match status" value="1"/>
</dbReference>
<dbReference type="InterPro" id="IPR042529">
    <property type="entry name" value="IF_2B-like_C"/>
</dbReference>
<dbReference type="PANTHER" id="PTHR43475">
    <property type="entry name" value="METHYLTHIORIBOSE-1-PHOSPHATE ISOMERASE"/>
    <property type="match status" value="1"/>
</dbReference>
<comment type="catalytic activity">
    <reaction evidence="3">
        <text>5-(methylsulfanyl)-alpha-D-ribose 1-phosphate = 5-(methylsulfanyl)-D-ribulose 1-phosphate</text>
        <dbReference type="Rhea" id="RHEA:19989"/>
        <dbReference type="ChEBI" id="CHEBI:58533"/>
        <dbReference type="ChEBI" id="CHEBI:58548"/>
        <dbReference type="EC" id="5.3.1.23"/>
    </reaction>
</comment>
<dbReference type="EC" id="5.3.1.23" evidence="3"/>
<dbReference type="HAMAP" id="MF_01678">
    <property type="entry name" value="Salvage_MtnA"/>
    <property type="match status" value="1"/>
</dbReference>
<dbReference type="SUPFAM" id="SSF100950">
    <property type="entry name" value="NagB/RpiA/CoA transferase-like"/>
    <property type="match status" value="1"/>
</dbReference>
<dbReference type="PANTHER" id="PTHR43475:SF1">
    <property type="entry name" value="METHYLTHIORIBOSE-1-PHOSPHATE ISOMERASE"/>
    <property type="match status" value="1"/>
</dbReference>
<evidence type="ECO:0000256" key="3">
    <source>
        <dbReference type="HAMAP-Rule" id="MF_01678"/>
    </source>
</evidence>
<dbReference type="UniPathway" id="UPA00904">
    <property type="reaction ID" value="UER00874"/>
</dbReference>
<feature type="binding site" evidence="3">
    <location>
        <position position="207"/>
    </location>
    <ligand>
        <name>substrate</name>
    </ligand>
</feature>
<organism evidence="4 5">
    <name type="scientific">Candidatus Desulfobia pelagia</name>
    <dbReference type="NCBI Taxonomy" id="2841692"/>
    <lineage>
        <taxon>Bacteria</taxon>
        <taxon>Pseudomonadati</taxon>
        <taxon>Thermodesulfobacteriota</taxon>
        <taxon>Desulfobulbia</taxon>
        <taxon>Desulfobulbales</taxon>
        <taxon>Desulfobulbaceae</taxon>
        <taxon>Candidatus Desulfobia</taxon>
    </lineage>
</organism>
<dbReference type="NCBIfam" id="NF004326">
    <property type="entry name" value="PRK05720.1"/>
    <property type="match status" value="1"/>
</dbReference>
<evidence type="ECO:0000256" key="1">
    <source>
        <dbReference type="ARBA" id="ARBA00022605"/>
    </source>
</evidence>
<name>A0A8J6TCG3_9BACT</name>
<feature type="binding site" evidence="3">
    <location>
        <begin position="258"/>
        <end position="259"/>
    </location>
    <ligand>
        <name>substrate</name>
    </ligand>
</feature>
<dbReference type="GO" id="GO:0019509">
    <property type="term" value="P:L-methionine salvage from methylthioadenosine"/>
    <property type="evidence" value="ECO:0007669"/>
    <property type="project" value="UniProtKB-UniRule"/>
</dbReference>
<comment type="pathway">
    <text evidence="3">Amino-acid biosynthesis; L-methionine biosynthesis via salvage pathway; L-methionine from S-methyl-5-thio-alpha-D-ribose 1-phosphate: step 1/6.</text>
</comment>
<dbReference type="InterPro" id="IPR000649">
    <property type="entry name" value="IF-2B-related"/>
</dbReference>
<dbReference type="GO" id="GO:0046523">
    <property type="term" value="F:S-methyl-5-thioribose-1-phosphate isomerase activity"/>
    <property type="evidence" value="ECO:0007669"/>
    <property type="project" value="UniProtKB-UniRule"/>
</dbReference>
<dbReference type="InterPro" id="IPR037171">
    <property type="entry name" value="NagB/RpiA_transferase-like"/>
</dbReference>
<feature type="binding site" evidence="3">
    <location>
        <position position="94"/>
    </location>
    <ligand>
        <name>substrate</name>
    </ligand>
</feature>
<reference evidence="4 5" key="1">
    <citation type="submission" date="2020-08" db="EMBL/GenBank/DDBJ databases">
        <title>Bridging the membrane lipid divide: bacteria of the FCB group superphylum have the potential to synthesize archaeal ether lipids.</title>
        <authorList>
            <person name="Villanueva L."/>
            <person name="Von Meijenfeldt F.A.B."/>
            <person name="Westbye A.B."/>
            <person name="Yadav S."/>
            <person name="Hopmans E.C."/>
            <person name="Dutilh B.E."/>
            <person name="Sinninghe Damste J.S."/>
        </authorList>
    </citation>
    <scope>NUCLEOTIDE SEQUENCE [LARGE SCALE GENOMIC DNA]</scope>
    <source>
        <strain evidence="4">NIOZ-UU47</strain>
    </source>
</reference>
<keyword evidence="1 3" id="KW-0028">Amino-acid biosynthesis</keyword>
<feature type="site" description="Transition state stabilizer" evidence="3">
    <location>
        <position position="168"/>
    </location>
</feature>
<dbReference type="AlphaFoldDB" id="A0A8J6TCG3"/>
<evidence type="ECO:0000256" key="2">
    <source>
        <dbReference type="ARBA" id="ARBA00023235"/>
    </source>
</evidence>
<dbReference type="FunFam" id="3.40.50.10470:FF:000006">
    <property type="entry name" value="Methylthioribose-1-phosphate isomerase"/>
    <property type="match status" value="1"/>
</dbReference>
<dbReference type="NCBIfam" id="TIGR00524">
    <property type="entry name" value="eIF-2B_rel"/>
    <property type="match status" value="1"/>
</dbReference>
<dbReference type="InterPro" id="IPR005251">
    <property type="entry name" value="IF-M1Pi"/>
</dbReference>
<comment type="similarity">
    <text evidence="3">Belongs to the EIF-2B alpha/beta/delta subunits family. MtnA subfamily.</text>
</comment>
<dbReference type="InterPro" id="IPR011559">
    <property type="entry name" value="Initiation_fac_2B_a/b/d"/>
</dbReference>
<dbReference type="Gene3D" id="1.20.120.420">
    <property type="entry name" value="translation initiation factor eif-2b, domain 1"/>
    <property type="match status" value="1"/>
</dbReference>
<dbReference type="Gene3D" id="3.40.50.10470">
    <property type="entry name" value="Translation initiation factor eif-2b, domain 2"/>
    <property type="match status" value="1"/>
</dbReference>
<dbReference type="EMBL" id="JACNJZ010000095">
    <property type="protein sequence ID" value="MBC8317646.1"/>
    <property type="molecule type" value="Genomic_DNA"/>
</dbReference>
<comment type="caution">
    <text evidence="4">The sequence shown here is derived from an EMBL/GenBank/DDBJ whole genome shotgun (WGS) entry which is preliminary data.</text>
</comment>
<gene>
    <name evidence="3 4" type="primary">mtnA</name>
    <name evidence="4" type="ORF">H8E41_07040</name>
</gene>